<gene>
    <name evidence="1" type="ORF">BDP27DRAFT_1424010</name>
</gene>
<proteinExistence type="predicted"/>
<dbReference type="Proteomes" id="UP000772434">
    <property type="component" value="Unassembled WGS sequence"/>
</dbReference>
<dbReference type="Gene3D" id="3.40.50.300">
    <property type="entry name" value="P-loop containing nucleotide triphosphate hydrolases"/>
    <property type="match status" value="1"/>
</dbReference>
<name>A0A9P5U5X5_9AGAR</name>
<accession>A0A9P5U5X5</accession>
<dbReference type="EMBL" id="JADNRY010000090">
    <property type="protein sequence ID" value="KAF9066228.1"/>
    <property type="molecule type" value="Genomic_DNA"/>
</dbReference>
<sequence length="451" mass="50932">MPSNLNLLKAINNITTQNETYSEEINEATLTVLATFIDNAGFELKADQLSVLLNIYRSTVPDSSSTQPVYLALNGHAGSGKTRFLLMLRDMLLWAGKVHSSLLITPSQSAAAVIGAATCSSGSIDAEALTNKDYILIDESMGMTTNGMSSLLKRMDKPPSHTTDHIHRGLIAVVTNSYLWDRDEDSWLASESLRNRFEIIFEFSYRDERPPNFHSEVLTLYDPNDCVLGSKTPTEPVLITPSQLTYRRWNFEATKNFAEHNKLPCISCTGSITASEKGNTLVVHELMSYKVHPCSSFPLCRKMPVTVLEGRYAGLWGTVEGFEDSVTDHYLPEWVTIRLDCTLRNSLSHITITPTMTTLKTIGINDPYVMGRQLSIMPRFALLEQELNGLTVKSAYLDNRLGLHCFRNLPYVLSRIENREGIRFVTELRPWDRSFLRKAKRPQIDWSDFEY</sequence>
<evidence type="ECO:0000313" key="1">
    <source>
        <dbReference type="EMBL" id="KAF9066228.1"/>
    </source>
</evidence>
<organism evidence="1 2">
    <name type="scientific">Rhodocollybia butyracea</name>
    <dbReference type="NCBI Taxonomy" id="206335"/>
    <lineage>
        <taxon>Eukaryota</taxon>
        <taxon>Fungi</taxon>
        <taxon>Dikarya</taxon>
        <taxon>Basidiomycota</taxon>
        <taxon>Agaricomycotina</taxon>
        <taxon>Agaricomycetes</taxon>
        <taxon>Agaricomycetidae</taxon>
        <taxon>Agaricales</taxon>
        <taxon>Marasmiineae</taxon>
        <taxon>Omphalotaceae</taxon>
        <taxon>Rhodocollybia</taxon>
    </lineage>
</organism>
<protein>
    <submittedName>
        <fullName evidence="1">Uncharacterized protein</fullName>
    </submittedName>
</protein>
<keyword evidence="2" id="KW-1185">Reference proteome</keyword>
<dbReference type="InterPro" id="IPR027417">
    <property type="entry name" value="P-loop_NTPase"/>
</dbReference>
<dbReference type="OrthoDB" id="432234at2759"/>
<dbReference type="AlphaFoldDB" id="A0A9P5U5X5"/>
<comment type="caution">
    <text evidence="1">The sequence shown here is derived from an EMBL/GenBank/DDBJ whole genome shotgun (WGS) entry which is preliminary data.</text>
</comment>
<reference evidence="1" key="1">
    <citation type="submission" date="2020-11" db="EMBL/GenBank/DDBJ databases">
        <authorList>
            <consortium name="DOE Joint Genome Institute"/>
            <person name="Ahrendt S."/>
            <person name="Riley R."/>
            <person name="Andreopoulos W."/>
            <person name="Labutti K."/>
            <person name="Pangilinan J."/>
            <person name="Ruiz-Duenas F.J."/>
            <person name="Barrasa J.M."/>
            <person name="Sanchez-Garcia M."/>
            <person name="Camarero S."/>
            <person name="Miyauchi S."/>
            <person name="Serrano A."/>
            <person name="Linde D."/>
            <person name="Babiker R."/>
            <person name="Drula E."/>
            <person name="Ayuso-Fernandez I."/>
            <person name="Pacheco R."/>
            <person name="Padilla G."/>
            <person name="Ferreira P."/>
            <person name="Barriuso J."/>
            <person name="Kellner H."/>
            <person name="Castanera R."/>
            <person name="Alfaro M."/>
            <person name="Ramirez L."/>
            <person name="Pisabarro A.G."/>
            <person name="Kuo A."/>
            <person name="Tritt A."/>
            <person name="Lipzen A."/>
            <person name="He G."/>
            <person name="Yan M."/>
            <person name="Ng V."/>
            <person name="Cullen D."/>
            <person name="Martin F."/>
            <person name="Rosso M.-N."/>
            <person name="Henrissat B."/>
            <person name="Hibbett D."/>
            <person name="Martinez A.T."/>
            <person name="Grigoriev I.V."/>
        </authorList>
    </citation>
    <scope>NUCLEOTIDE SEQUENCE</scope>
    <source>
        <strain evidence="1">AH 40177</strain>
    </source>
</reference>
<dbReference type="SUPFAM" id="SSF52540">
    <property type="entry name" value="P-loop containing nucleoside triphosphate hydrolases"/>
    <property type="match status" value="1"/>
</dbReference>
<evidence type="ECO:0000313" key="2">
    <source>
        <dbReference type="Proteomes" id="UP000772434"/>
    </source>
</evidence>